<comment type="caution">
    <text evidence="2">The sequence shown here is derived from an EMBL/GenBank/DDBJ whole genome shotgun (WGS) entry which is preliminary data.</text>
</comment>
<gene>
    <name evidence="2" type="ORF">PR048_005949</name>
</gene>
<keyword evidence="3" id="KW-1185">Reference proteome</keyword>
<protein>
    <submittedName>
        <fullName evidence="2">Uncharacterized protein</fullName>
    </submittedName>
</protein>
<reference evidence="2 3" key="1">
    <citation type="submission" date="2023-02" db="EMBL/GenBank/DDBJ databases">
        <title>LHISI_Scaffold_Assembly.</title>
        <authorList>
            <person name="Stuart O.P."/>
            <person name="Cleave R."/>
            <person name="Magrath M.J.L."/>
            <person name="Mikheyev A.S."/>
        </authorList>
    </citation>
    <scope>NUCLEOTIDE SEQUENCE [LARGE SCALE GENOMIC DNA]</scope>
    <source>
        <strain evidence="2">Daus_M_001</strain>
        <tissue evidence="2">Leg muscle</tissue>
    </source>
</reference>
<name>A0ABQ9I9L4_9NEOP</name>
<proteinExistence type="predicted"/>
<dbReference type="EMBL" id="JARBHB010000002">
    <property type="protein sequence ID" value="KAJ8893358.1"/>
    <property type="molecule type" value="Genomic_DNA"/>
</dbReference>
<evidence type="ECO:0000313" key="2">
    <source>
        <dbReference type="EMBL" id="KAJ8893358.1"/>
    </source>
</evidence>
<dbReference type="Proteomes" id="UP001159363">
    <property type="component" value="Chromosome 2"/>
</dbReference>
<feature type="region of interest" description="Disordered" evidence="1">
    <location>
        <begin position="18"/>
        <end position="45"/>
    </location>
</feature>
<evidence type="ECO:0000313" key="3">
    <source>
        <dbReference type="Proteomes" id="UP001159363"/>
    </source>
</evidence>
<accession>A0ABQ9I9L4</accession>
<sequence length="79" mass="8815">MAGRGCKNSPDNFCYVRETQETPAESEGKCEDSGDGFLGDTTSSEPQLFTQMESNYLIRDLGLHKESAQFFGSRLKKKN</sequence>
<organism evidence="2 3">
    <name type="scientific">Dryococelus australis</name>
    <dbReference type="NCBI Taxonomy" id="614101"/>
    <lineage>
        <taxon>Eukaryota</taxon>
        <taxon>Metazoa</taxon>
        <taxon>Ecdysozoa</taxon>
        <taxon>Arthropoda</taxon>
        <taxon>Hexapoda</taxon>
        <taxon>Insecta</taxon>
        <taxon>Pterygota</taxon>
        <taxon>Neoptera</taxon>
        <taxon>Polyneoptera</taxon>
        <taxon>Phasmatodea</taxon>
        <taxon>Verophasmatodea</taxon>
        <taxon>Anareolatae</taxon>
        <taxon>Phasmatidae</taxon>
        <taxon>Eurycanthinae</taxon>
        <taxon>Dryococelus</taxon>
    </lineage>
</organism>
<evidence type="ECO:0000256" key="1">
    <source>
        <dbReference type="SAM" id="MobiDB-lite"/>
    </source>
</evidence>